<keyword evidence="1" id="KW-0472">Membrane</keyword>
<dbReference type="EMBL" id="PUHY01000010">
    <property type="protein sequence ID" value="PQO34347.1"/>
    <property type="molecule type" value="Genomic_DNA"/>
</dbReference>
<protein>
    <submittedName>
        <fullName evidence="2">Uncharacterized protein</fullName>
    </submittedName>
</protein>
<proteinExistence type="predicted"/>
<evidence type="ECO:0000313" key="2">
    <source>
        <dbReference type="EMBL" id="PQO34347.1"/>
    </source>
</evidence>
<feature type="transmembrane region" description="Helical" evidence="1">
    <location>
        <begin position="67"/>
        <end position="99"/>
    </location>
</feature>
<dbReference type="AlphaFoldDB" id="A0A2S8FQB1"/>
<name>A0A2S8FQB1_9BACT</name>
<gene>
    <name evidence="2" type="ORF">C5Y83_12520</name>
</gene>
<evidence type="ECO:0000313" key="3">
    <source>
        <dbReference type="Proteomes" id="UP000238322"/>
    </source>
</evidence>
<accession>A0A2S8FQB1</accession>
<sequence length="120" mass="13785">MIYKCRNCQFEEARGCLPVTSCGLYMLFLMGIATFLLTAAVRMVRLYLRGDVPHQQSDFGWWSLLQIPPIILLGFVMIFVAALVLDFMLSLIEYLVFVLRKCPKCGSRRWSFGFTRGFGL</sequence>
<reference evidence="2 3" key="1">
    <citation type="submission" date="2018-02" db="EMBL/GenBank/DDBJ databases">
        <title>Comparative genomes isolates from brazilian mangrove.</title>
        <authorList>
            <person name="Araujo J.E."/>
            <person name="Taketani R.G."/>
            <person name="Silva M.C.P."/>
            <person name="Loureco M.V."/>
            <person name="Andreote F.D."/>
        </authorList>
    </citation>
    <scope>NUCLEOTIDE SEQUENCE [LARGE SCALE GENOMIC DNA]</scope>
    <source>
        <strain evidence="2 3">Hex-1 MGV</strain>
    </source>
</reference>
<evidence type="ECO:0000256" key="1">
    <source>
        <dbReference type="SAM" id="Phobius"/>
    </source>
</evidence>
<dbReference type="Proteomes" id="UP000238322">
    <property type="component" value="Unassembled WGS sequence"/>
</dbReference>
<feature type="transmembrane region" description="Helical" evidence="1">
    <location>
        <begin position="24"/>
        <end position="47"/>
    </location>
</feature>
<keyword evidence="1" id="KW-0812">Transmembrane</keyword>
<keyword evidence="1" id="KW-1133">Transmembrane helix</keyword>
<organism evidence="2 3">
    <name type="scientific">Blastopirellula marina</name>
    <dbReference type="NCBI Taxonomy" id="124"/>
    <lineage>
        <taxon>Bacteria</taxon>
        <taxon>Pseudomonadati</taxon>
        <taxon>Planctomycetota</taxon>
        <taxon>Planctomycetia</taxon>
        <taxon>Pirellulales</taxon>
        <taxon>Pirellulaceae</taxon>
        <taxon>Blastopirellula</taxon>
    </lineage>
</organism>
<comment type="caution">
    <text evidence="2">The sequence shown here is derived from an EMBL/GenBank/DDBJ whole genome shotgun (WGS) entry which is preliminary data.</text>
</comment>